<dbReference type="AlphaFoldDB" id="G3Y0B6"/>
<evidence type="ECO:0000256" key="1">
    <source>
        <dbReference type="SAM" id="MobiDB-lite"/>
    </source>
</evidence>
<dbReference type="GO" id="GO:0006355">
    <property type="term" value="P:regulation of DNA-templated transcription"/>
    <property type="evidence" value="ECO:0007669"/>
    <property type="project" value="InterPro"/>
</dbReference>
<gene>
    <name evidence="2" type="ORF">ASPNIDRAFT_40112</name>
</gene>
<dbReference type="OrthoDB" id="10293826at2759"/>
<protein>
    <submittedName>
        <fullName evidence="2">Uncharacterized protein</fullName>
    </submittedName>
</protein>
<dbReference type="InterPro" id="IPR013088">
    <property type="entry name" value="Znf_NHR/GATA"/>
</dbReference>
<dbReference type="Proteomes" id="UP000009038">
    <property type="component" value="Unassembled WGS sequence"/>
</dbReference>
<dbReference type="GO" id="GO:0008270">
    <property type="term" value="F:zinc ion binding"/>
    <property type="evidence" value="ECO:0007669"/>
    <property type="project" value="InterPro"/>
</dbReference>
<name>G3Y0B6_ASPNA</name>
<dbReference type="EMBL" id="ACJE01000009">
    <property type="protein sequence ID" value="EHA23827.1"/>
    <property type="molecule type" value="Genomic_DNA"/>
</dbReference>
<evidence type="ECO:0000313" key="2">
    <source>
        <dbReference type="EMBL" id="EHA23827.1"/>
    </source>
</evidence>
<sequence length="639" mass="71323">MPSSKAQKAKKVKNQPSIKNYFKRKQDEVRDPIPATSRPTKRRRVCGLDDGSDGDGSGCKNSVLEKQLPSGEGDRKMDSVQKASPSLLKCGDSEMDCVHNATPIDDDSALISDGEQDVVDDEVGDNEYIAGPDDVDVEAKFEVIVTYTTSSLATPVNTDTVFAGILRKVLVRLKSWASDNEVISMPEDKKPITVGYWGLLSRLSVDFILPLFLSGISKEVQGLFQKQEWTLEDLKSLPEIKGDKRQGIYANFATGKIEHPNEAGCETYVGSSRSLQKRVSQHMEIVRGSSSKDAKSLHYRQISRKDVQTNFRRLAVFSRPIEPGYLLMLEAIFMILFDTYQFPGYVTKWATEDSYKLTKFLRKDLELPSVSWRGMNAAWPLRQGFFNKSAKKPSPCANPPCEVMTYPKALLPAEGVPKGNRRNAEVGNPLGRNNKRLRTPEETEIFLDSSFLGDARLAGGPIRCDNCDVIEGSIHSGNQPHLTNREAKKVLCTRCDQQYRKTHTFSSQGLIESRKTKVDIEAERKAGRPVKCHNCGAVEGSSLANKKNYNISQTDGNVYCSPCGVYYSVHGTHRDPKTARYTEKSQELKESREQNRQVVCEDCQAVEGSSSTFGKFLVNKKSAEILCKPCGKKRWAIKK</sequence>
<comment type="caution">
    <text evidence="2">The sequence shown here is derived from an EMBL/GenBank/DDBJ whole genome shotgun (WGS) entry which is preliminary data.</text>
</comment>
<dbReference type="Gene3D" id="3.30.50.10">
    <property type="entry name" value="Erythroid Transcription Factor GATA-1, subunit A"/>
    <property type="match status" value="1"/>
</dbReference>
<proteinExistence type="predicted"/>
<dbReference type="VEuPathDB" id="FungiDB:ASPNIDRAFT2_1151342"/>
<dbReference type="HOGENOM" id="CLU_428231_0_0_1"/>
<accession>G3Y0B6</accession>
<feature type="region of interest" description="Disordered" evidence="1">
    <location>
        <begin position="1"/>
        <end position="82"/>
    </location>
</feature>
<evidence type="ECO:0000313" key="3">
    <source>
        <dbReference type="Proteomes" id="UP000009038"/>
    </source>
</evidence>
<organism evidence="2 3">
    <name type="scientific">Aspergillus niger (strain ATCC 1015 / CBS 113.46 / FGSC A1144 / LSHB Ac4 / NCTC 3858a / NRRL 328 / USDA 3528.7)</name>
    <dbReference type="NCBI Taxonomy" id="380704"/>
    <lineage>
        <taxon>Eukaryota</taxon>
        <taxon>Fungi</taxon>
        <taxon>Dikarya</taxon>
        <taxon>Ascomycota</taxon>
        <taxon>Pezizomycotina</taxon>
        <taxon>Eurotiomycetes</taxon>
        <taxon>Eurotiomycetidae</taxon>
        <taxon>Eurotiales</taxon>
        <taxon>Aspergillaceae</taxon>
        <taxon>Aspergillus</taxon>
        <taxon>Aspergillus subgen. Circumdati</taxon>
    </lineage>
</organism>
<dbReference type="STRING" id="380704.G3Y0B6"/>
<reference evidence="2 3" key="1">
    <citation type="journal article" date="2011" name="Genome Res.">
        <title>Comparative genomics of citric-acid-producing Aspergillus niger ATCC 1015 versus enzyme-producing CBS 513.88.</title>
        <authorList>
            <person name="Andersen M.R."/>
            <person name="Salazar M.P."/>
            <person name="Schaap P.J."/>
            <person name="van de Vondervoort P.J."/>
            <person name="Culley D."/>
            <person name="Thykaer J."/>
            <person name="Frisvad J.C."/>
            <person name="Nielsen K.F."/>
            <person name="Albang R."/>
            <person name="Albermann K."/>
            <person name="Berka R.M."/>
            <person name="Braus G.H."/>
            <person name="Braus-Stromeyer S.A."/>
            <person name="Corrochano L.M."/>
            <person name="Dai Z."/>
            <person name="van Dijck P.W."/>
            <person name="Hofmann G."/>
            <person name="Lasure L.L."/>
            <person name="Magnuson J.K."/>
            <person name="Menke H."/>
            <person name="Meijer M."/>
            <person name="Meijer S.L."/>
            <person name="Nielsen J.B."/>
            <person name="Nielsen M.L."/>
            <person name="van Ooyen A.J."/>
            <person name="Pel H.J."/>
            <person name="Poulsen L."/>
            <person name="Samson R.A."/>
            <person name="Stam H."/>
            <person name="Tsang A."/>
            <person name="van den Brink J.M."/>
            <person name="Atkins A."/>
            <person name="Aerts A."/>
            <person name="Shapiro H."/>
            <person name="Pangilinan J."/>
            <person name="Salamov A."/>
            <person name="Lou Y."/>
            <person name="Lindquist E."/>
            <person name="Lucas S."/>
            <person name="Grimwood J."/>
            <person name="Grigoriev I.V."/>
            <person name="Kubicek C.P."/>
            <person name="Martinez D."/>
            <person name="van Peij N.N."/>
            <person name="Roubos J.A."/>
            <person name="Nielsen J."/>
            <person name="Baker S.E."/>
        </authorList>
    </citation>
    <scope>NUCLEOTIDE SEQUENCE [LARGE SCALE GENOMIC DNA]</scope>
    <source>
        <strain evidence="3">ATCC 1015 / CBS 113.46 / FGSC A1144 / LSHB Ac4 / NCTC 3858a / NRRL 328 / USDA 3528.7</strain>
    </source>
</reference>